<evidence type="ECO:0000256" key="5">
    <source>
        <dbReference type="ARBA" id="ARBA00022692"/>
    </source>
</evidence>
<feature type="transmembrane region" description="Helical" evidence="9">
    <location>
        <begin position="409"/>
        <end position="435"/>
    </location>
</feature>
<dbReference type="PANTHER" id="PTHR33362">
    <property type="entry name" value="SIALIC ACID TRAP TRANSPORTER PERMEASE PROTEIN SIAT-RELATED"/>
    <property type="match status" value="1"/>
</dbReference>
<feature type="transmembrane region" description="Helical" evidence="9">
    <location>
        <begin position="469"/>
        <end position="491"/>
    </location>
</feature>
<evidence type="ECO:0000259" key="10">
    <source>
        <dbReference type="Pfam" id="PF04290"/>
    </source>
</evidence>
<dbReference type="Proteomes" id="UP001269144">
    <property type="component" value="Unassembled WGS sequence"/>
</dbReference>
<dbReference type="InterPro" id="IPR055348">
    <property type="entry name" value="DctQ"/>
</dbReference>
<evidence type="ECO:0000256" key="1">
    <source>
        <dbReference type="ARBA" id="ARBA00004429"/>
    </source>
</evidence>
<keyword evidence="2 8" id="KW-0813">Transport</keyword>
<feature type="domain" description="TRAP C4-dicarboxylate transport system permease DctM subunit" evidence="11">
    <location>
        <begin position="207"/>
        <end position="615"/>
    </location>
</feature>
<evidence type="ECO:0000259" key="11">
    <source>
        <dbReference type="Pfam" id="PF06808"/>
    </source>
</evidence>
<keyword evidence="6 9" id="KW-1133">Transmembrane helix</keyword>
<feature type="transmembrane region" description="Helical" evidence="9">
    <location>
        <begin position="176"/>
        <end position="193"/>
    </location>
</feature>
<evidence type="ECO:0000256" key="4">
    <source>
        <dbReference type="ARBA" id="ARBA00022519"/>
    </source>
</evidence>
<feature type="transmembrane region" description="Helical" evidence="9">
    <location>
        <begin position="205"/>
        <end position="233"/>
    </location>
</feature>
<keyword evidence="7 9" id="KW-0472">Membrane</keyword>
<accession>A0ABU2HX86</accession>
<dbReference type="NCBIfam" id="TIGR00786">
    <property type="entry name" value="dctM"/>
    <property type="match status" value="1"/>
</dbReference>
<dbReference type="InterPro" id="IPR010656">
    <property type="entry name" value="DctM"/>
</dbReference>
<evidence type="ECO:0000256" key="6">
    <source>
        <dbReference type="ARBA" id="ARBA00022989"/>
    </source>
</evidence>
<feature type="transmembrane region" description="Helical" evidence="9">
    <location>
        <begin position="536"/>
        <end position="553"/>
    </location>
</feature>
<feature type="transmembrane region" description="Helical" evidence="9">
    <location>
        <begin position="559"/>
        <end position="585"/>
    </location>
</feature>
<sequence length="626" mass="65939">MQDNPIINLETAGDPVPATGLQRPARLVEEIAGGIAVFLLVAMTAVIFVSVIARYAFSQGVPWSEEFAIWGFTWLIFIGVAMGMRGQRHVSVELVLDRMSPGLRRVAEFLRDVLIALALIALTIAGYQLSNMVGGVSTALRWPNALRYAVIPAAGALALFFYLSEPVQPRAILRRAAAILLGGLLCIGMQYPALSPFAGMSASLLMLVTFFIALALGVPVAFSMLLGVVMTTWSGGLLPAPAVIQNMVAGSSKFILLAIPFFLTTGYLLNIGGLSARLIDLAVALFGHFRGGLAQVNVFNSVLVGGISGSSGADAASTTKVLVPQMVKRGYSPAFSCAITAVSSILPNILPPAIAMLVYASVANVSIAQLFVAGIVPGLLIAAALMFVNNVTARRRGYEASGIRAPMHVVWRAFVRALPALVIAVAVLGCIRFGITTATEAGVIALVWALVLGQFIFRECTWRELYRSLADCCVDSALIGFLIAASVPFAWVLVAEGLPQDLIAHAKDLALGPYGLLLIMVLTLFVAGMFLDLTPAMLIAAPLFLPLMTAAGFDPIQVGIIMIINLQLGGVTPPVGILVFIASQISQTPASAVFREVVPFVIAVVAVLAAVCIFPVLSLGLWSLVG</sequence>
<feature type="transmembrane region" description="Helical" evidence="9">
    <location>
        <begin position="299"/>
        <end position="323"/>
    </location>
</feature>
<comment type="caution">
    <text evidence="12">The sequence shown here is derived from an EMBL/GenBank/DDBJ whole genome shotgun (WGS) entry which is preliminary data.</text>
</comment>
<evidence type="ECO:0000313" key="12">
    <source>
        <dbReference type="EMBL" id="MDS9469661.1"/>
    </source>
</evidence>
<proteinExistence type="predicted"/>
<dbReference type="Pfam" id="PF04290">
    <property type="entry name" value="DctQ"/>
    <property type="match status" value="1"/>
</dbReference>
<feature type="domain" description="Tripartite ATP-independent periplasmic transporters DctQ component" evidence="10">
    <location>
        <begin position="43"/>
        <end position="165"/>
    </location>
</feature>
<keyword evidence="3" id="KW-1003">Cell membrane</keyword>
<dbReference type="InterPro" id="IPR004681">
    <property type="entry name" value="TRAP_DctM"/>
</dbReference>
<feature type="transmembrane region" description="Helical" evidence="9">
    <location>
        <begin position="31"/>
        <end position="55"/>
    </location>
</feature>
<feature type="transmembrane region" description="Helical" evidence="9">
    <location>
        <begin position="335"/>
        <end position="360"/>
    </location>
</feature>
<organism evidence="12 13">
    <name type="scientific">Paracoccus aurantius</name>
    <dbReference type="NCBI Taxonomy" id="3073814"/>
    <lineage>
        <taxon>Bacteria</taxon>
        <taxon>Pseudomonadati</taxon>
        <taxon>Pseudomonadota</taxon>
        <taxon>Alphaproteobacteria</taxon>
        <taxon>Rhodobacterales</taxon>
        <taxon>Paracoccaceae</taxon>
        <taxon>Paracoccus</taxon>
    </lineage>
</organism>
<keyword evidence="13" id="KW-1185">Reference proteome</keyword>
<dbReference type="PANTHER" id="PTHR33362:SF2">
    <property type="entry name" value="TRAP TRANSPORTER LARGE PERMEASE PROTEIN"/>
    <property type="match status" value="1"/>
</dbReference>
<gene>
    <name evidence="12" type="ORF">RGQ15_19010</name>
</gene>
<evidence type="ECO:0000256" key="3">
    <source>
        <dbReference type="ARBA" id="ARBA00022475"/>
    </source>
</evidence>
<evidence type="ECO:0000313" key="13">
    <source>
        <dbReference type="Proteomes" id="UP001269144"/>
    </source>
</evidence>
<keyword evidence="5 9" id="KW-0812">Transmembrane</keyword>
<reference evidence="13" key="1">
    <citation type="submission" date="2023-07" db="EMBL/GenBank/DDBJ databases">
        <title>Paracoccus sp. MBLB3053 whole genome sequence.</title>
        <authorList>
            <person name="Hwang C.Y."/>
            <person name="Cho E.-S."/>
            <person name="Seo M.-J."/>
        </authorList>
    </citation>
    <scope>NUCLEOTIDE SEQUENCE [LARGE SCALE GENOMIC DNA]</scope>
    <source>
        <strain evidence="13">MBLB3053</strain>
    </source>
</reference>
<evidence type="ECO:0000256" key="2">
    <source>
        <dbReference type="ARBA" id="ARBA00022448"/>
    </source>
</evidence>
<feature type="transmembrane region" description="Helical" evidence="9">
    <location>
        <begin position="145"/>
        <end position="164"/>
    </location>
</feature>
<comment type="subcellular location">
    <subcellularLocation>
        <location evidence="1 8">Cell inner membrane</location>
        <topology evidence="1 8">Multi-pass membrane protein</topology>
    </subcellularLocation>
</comment>
<dbReference type="Pfam" id="PF06808">
    <property type="entry name" value="DctM"/>
    <property type="match status" value="1"/>
</dbReference>
<feature type="transmembrane region" description="Helical" evidence="9">
    <location>
        <begin position="67"/>
        <end position="85"/>
    </location>
</feature>
<feature type="transmembrane region" description="Helical" evidence="9">
    <location>
        <begin position="441"/>
        <end position="457"/>
    </location>
</feature>
<evidence type="ECO:0000256" key="7">
    <source>
        <dbReference type="ARBA" id="ARBA00023136"/>
    </source>
</evidence>
<feature type="transmembrane region" description="Helical" evidence="9">
    <location>
        <begin position="366"/>
        <end position="388"/>
    </location>
</feature>
<dbReference type="RefSeq" id="WP_311162355.1">
    <property type="nucleotide sequence ID" value="NZ_JAVQLW010000004.1"/>
</dbReference>
<comment type="function">
    <text evidence="8">Part of the tripartite ATP-independent periplasmic (TRAP) transport system.</text>
</comment>
<feature type="transmembrane region" description="Helical" evidence="9">
    <location>
        <begin position="106"/>
        <end position="125"/>
    </location>
</feature>
<feature type="transmembrane region" description="Helical" evidence="9">
    <location>
        <begin position="254"/>
        <end position="279"/>
    </location>
</feature>
<name>A0ABU2HX86_9RHOB</name>
<feature type="transmembrane region" description="Helical" evidence="9">
    <location>
        <begin position="511"/>
        <end position="531"/>
    </location>
</feature>
<keyword evidence="4 8" id="KW-0997">Cell inner membrane</keyword>
<dbReference type="EMBL" id="JAVQLW010000004">
    <property type="protein sequence ID" value="MDS9469661.1"/>
    <property type="molecule type" value="Genomic_DNA"/>
</dbReference>
<evidence type="ECO:0000256" key="8">
    <source>
        <dbReference type="RuleBase" id="RU369079"/>
    </source>
</evidence>
<feature type="transmembrane region" description="Helical" evidence="9">
    <location>
        <begin position="597"/>
        <end position="625"/>
    </location>
</feature>
<protein>
    <submittedName>
        <fullName evidence="12">TRAP transporter large permease subunit</fullName>
    </submittedName>
</protein>
<evidence type="ECO:0000256" key="9">
    <source>
        <dbReference type="SAM" id="Phobius"/>
    </source>
</evidence>